<evidence type="ECO:0000256" key="2">
    <source>
        <dbReference type="ARBA" id="ARBA00006044"/>
    </source>
</evidence>
<dbReference type="Pfam" id="PF00840">
    <property type="entry name" value="Glyco_hydro_7"/>
    <property type="match status" value="1"/>
</dbReference>
<feature type="compositionally biased region" description="Low complexity" evidence="10">
    <location>
        <begin position="396"/>
        <end position="415"/>
    </location>
</feature>
<feature type="chain" id="PRO_5040257210" description="Glucanase" evidence="11">
    <location>
        <begin position="17"/>
        <end position="454"/>
    </location>
</feature>
<dbReference type="EMBL" id="ML986707">
    <property type="protein sequence ID" value="KAF2259505.1"/>
    <property type="molecule type" value="Genomic_DNA"/>
</dbReference>
<dbReference type="CDD" id="cd07999">
    <property type="entry name" value="GH7_CBH_EG"/>
    <property type="match status" value="1"/>
</dbReference>
<evidence type="ECO:0000313" key="12">
    <source>
        <dbReference type="EMBL" id="KAF2259505.1"/>
    </source>
</evidence>
<dbReference type="GO" id="GO:0030245">
    <property type="term" value="P:cellulose catabolic process"/>
    <property type="evidence" value="ECO:0007669"/>
    <property type="project" value="UniProtKB-KW"/>
</dbReference>
<keyword evidence="3 9" id="KW-0378">Hydrolase</keyword>
<keyword evidence="6" id="KW-0119">Carbohydrate metabolism</keyword>
<keyword evidence="4 9" id="KW-0136">Cellulose degradation</keyword>
<keyword evidence="11" id="KW-0732">Signal</keyword>
<comment type="catalytic activity">
    <reaction evidence="1">
        <text>Endohydrolysis of (1-&gt;4)-beta-D-glucosidic linkages in cellulose, lichenin and cereal beta-D-glucans.</text>
        <dbReference type="EC" id="3.2.1.4"/>
    </reaction>
</comment>
<dbReference type="Proteomes" id="UP000800093">
    <property type="component" value="Unassembled WGS sequence"/>
</dbReference>
<comment type="similarity">
    <text evidence="2 9">Belongs to the glycosyl hydrolase 7 (cellulase C) family.</text>
</comment>
<keyword evidence="5" id="KW-0325">Glycoprotein</keyword>
<feature type="region of interest" description="Disordered" evidence="10">
    <location>
        <begin position="396"/>
        <end position="416"/>
    </location>
</feature>
<sequence>MYRLGVAVFFATTAFAQVPGPLTPEVHPPVTSYKCTTAGGCKPVSSSVVLDANYRWLHNVDGYTNCVTTGFNEEFCPDIETCAKTCSLEGVDYASYGIRTDGDSLTLNIYKTDPATNVTTLSSPRVYLLADDETYDHFKLLNQEFSFDVDVSKVPCGINGALYFSEMNDKGDKNELNTAGAKYGTGYCDAQCPTQNFIKGEANLNGTYGACCNEMDIWEANRAATAYTPHPCNANQVFACQGTECGGGDARYEGVCDKDGCDINPYRIGNKGYYGVGANFTVDTSRKFTVVTQFYTDDDTSEGTLTEIRRLYVQDGKVVQNAKVKVAGMDDYDSITDEFCASEKEVMGGTNHFAQLGGLKQMGEAIGRGMVLAMSIWDDAGSYMGWLDQDPFPADADPSAPGVGRGPCPTTGGRPAELIKNHPDSRVIFSNIRSGDIGSTYSNATVVPRWARRS</sequence>
<feature type="signal peptide" evidence="11">
    <location>
        <begin position="1"/>
        <end position="16"/>
    </location>
</feature>
<dbReference type="InterPro" id="IPR037019">
    <property type="entry name" value="Glyco_hydro_7_sf"/>
</dbReference>
<dbReference type="Gene3D" id="2.70.100.10">
    <property type="entry name" value="Glycoside hydrolase, family 7, domain"/>
    <property type="match status" value="1"/>
</dbReference>
<keyword evidence="7 9" id="KW-0326">Glycosidase</keyword>
<evidence type="ECO:0000256" key="4">
    <source>
        <dbReference type="ARBA" id="ARBA00023001"/>
    </source>
</evidence>
<dbReference type="InterPro" id="IPR001722">
    <property type="entry name" value="Glyco_hydro_7"/>
</dbReference>
<evidence type="ECO:0000256" key="3">
    <source>
        <dbReference type="ARBA" id="ARBA00022801"/>
    </source>
</evidence>
<organism evidence="12 13">
    <name type="scientific">Lojkania enalia</name>
    <dbReference type="NCBI Taxonomy" id="147567"/>
    <lineage>
        <taxon>Eukaryota</taxon>
        <taxon>Fungi</taxon>
        <taxon>Dikarya</taxon>
        <taxon>Ascomycota</taxon>
        <taxon>Pezizomycotina</taxon>
        <taxon>Dothideomycetes</taxon>
        <taxon>Pleosporomycetidae</taxon>
        <taxon>Pleosporales</taxon>
        <taxon>Pleosporales incertae sedis</taxon>
        <taxon>Lojkania</taxon>
    </lineage>
</organism>
<reference evidence="13" key="1">
    <citation type="journal article" date="2020" name="Stud. Mycol.">
        <title>101 Dothideomycetes genomes: A test case for predicting lifestyles and emergence of pathogens.</title>
        <authorList>
            <person name="Haridas S."/>
            <person name="Albert R."/>
            <person name="Binder M."/>
            <person name="Bloem J."/>
            <person name="LaButti K."/>
            <person name="Salamov A."/>
            <person name="Andreopoulos B."/>
            <person name="Baker S."/>
            <person name="Barry K."/>
            <person name="Bills G."/>
            <person name="Bluhm B."/>
            <person name="Cannon C."/>
            <person name="Castanera R."/>
            <person name="Culley D."/>
            <person name="Daum C."/>
            <person name="Ezra D."/>
            <person name="Gonzalez J."/>
            <person name="Henrissat B."/>
            <person name="Kuo A."/>
            <person name="Liang C."/>
            <person name="Lipzen A."/>
            <person name="Lutzoni F."/>
            <person name="Magnuson J."/>
            <person name="Mondo S."/>
            <person name="Nolan M."/>
            <person name="Ohm R."/>
            <person name="Pangilinan J."/>
            <person name="Park H.-J."/>
            <person name="Ramirez L."/>
            <person name="Alfaro M."/>
            <person name="Sun H."/>
            <person name="Tritt A."/>
            <person name="Yoshinaga Y."/>
            <person name="Zwiers L.-H."/>
            <person name="Turgeon B."/>
            <person name="Goodwin S."/>
            <person name="Spatafora J."/>
            <person name="Crous P."/>
            <person name="Grigoriev I."/>
        </authorList>
    </citation>
    <scope>NUCLEOTIDE SEQUENCE [LARGE SCALE GENOMIC DNA]</scope>
    <source>
        <strain evidence="13">CBS 304.66</strain>
    </source>
</reference>
<evidence type="ECO:0000256" key="10">
    <source>
        <dbReference type="SAM" id="MobiDB-lite"/>
    </source>
</evidence>
<comment type="caution">
    <text evidence="12">The sequence shown here is derived from an EMBL/GenBank/DDBJ whole genome shotgun (WGS) entry which is preliminary data.</text>
</comment>
<keyword evidence="13" id="KW-1185">Reference proteome</keyword>
<evidence type="ECO:0000313" key="13">
    <source>
        <dbReference type="Proteomes" id="UP000800093"/>
    </source>
</evidence>
<protein>
    <recommendedName>
        <fullName evidence="9">Glucanase</fullName>
        <ecNumber evidence="9">3.2.1.-</ecNumber>
    </recommendedName>
</protein>
<evidence type="ECO:0000256" key="5">
    <source>
        <dbReference type="ARBA" id="ARBA00023180"/>
    </source>
</evidence>
<evidence type="ECO:0000256" key="8">
    <source>
        <dbReference type="ARBA" id="ARBA00023326"/>
    </source>
</evidence>
<evidence type="ECO:0000256" key="7">
    <source>
        <dbReference type="ARBA" id="ARBA00023295"/>
    </source>
</evidence>
<evidence type="ECO:0000256" key="11">
    <source>
        <dbReference type="SAM" id="SignalP"/>
    </source>
</evidence>
<dbReference type="OrthoDB" id="412382at2759"/>
<name>A0A9P4K120_9PLEO</name>
<dbReference type="SUPFAM" id="SSF49899">
    <property type="entry name" value="Concanavalin A-like lectins/glucanases"/>
    <property type="match status" value="1"/>
</dbReference>
<evidence type="ECO:0000256" key="1">
    <source>
        <dbReference type="ARBA" id="ARBA00000966"/>
    </source>
</evidence>
<dbReference type="PANTHER" id="PTHR33753:SF1">
    <property type="entry name" value="ENDO-BETA-1,4-GLUCANASE CELB"/>
    <property type="match status" value="1"/>
</dbReference>
<dbReference type="AlphaFoldDB" id="A0A9P4K120"/>
<evidence type="ECO:0000256" key="6">
    <source>
        <dbReference type="ARBA" id="ARBA00023277"/>
    </source>
</evidence>
<evidence type="ECO:0000256" key="9">
    <source>
        <dbReference type="RuleBase" id="RU361164"/>
    </source>
</evidence>
<keyword evidence="8 9" id="KW-0624">Polysaccharide degradation</keyword>
<proteinExistence type="inferred from homology"/>
<gene>
    <name evidence="12" type="ORF">CC78DRAFT_556026</name>
</gene>
<dbReference type="GO" id="GO:0008810">
    <property type="term" value="F:cellulase activity"/>
    <property type="evidence" value="ECO:0007669"/>
    <property type="project" value="UniProtKB-EC"/>
</dbReference>
<dbReference type="EC" id="3.2.1.-" evidence="9"/>
<dbReference type="PRINTS" id="PR00734">
    <property type="entry name" value="GLHYDRLASE7"/>
</dbReference>
<accession>A0A9P4K120</accession>
<dbReference type="InterPro" id="IPR013320">
    <property type="entry name" value="ConA-like_dom_sf"/>
</dbReference>
<dbReference type="PANTHER" id="PTHR33753">
    <property type="entry name" value="1,4-BETA-D-GLUCAN CELLOBIOHYDROLASE B"/>
    <property type="match status" value="1"/>
</dbReference>